<dbReference type="SUPFAM" id="SSF55961">
    <property type="entry name" value="Bet v1-like"/>
    <property type="match status" value="1"/>
</dbReference>
<proteinExistence type="predicted"/>
<dbReference type="AlphaFoldDB" id="A0A2V1K7C0"/>
<comment type="caution">
    <text evidence="1">The sequence shown here is derived from an EMBL/GenBank/DDBJ whole genome shotgun (WGS) entry which is preliminary data.</text>
</comment>
<reference evidence="2" key="1">
    <citation type="submission" date="2018-05" db="EMBL/GenBank/DDBJ databases">
        <authorList>
            <person name="Li Y."/>
        </authorList>
    </citation>
    <scope>NUCLEOTIDE SEQUENCE [LARGE SCALE GENOMIC DNA]</scope>
    <source>
        <strain evidence="2">sk1b4</strain>
    </source>
</reference>
<dbReference type="RefSeq" id="WP_109094019.1">
    <property type="nucleotide sequence ID" value="NZ_CAMELQ010000084.1"/>
</dbReference>
<name>A0A2V1K7C0_9ACTO</name>
<evidence type="ECO:0000313" key="1">
    <source>
        <dbReference type="EMBL" id="PWF26192.1"/>
    </source>
</evidence>
<evidence type="ECO:0008006" key="3">
    <source>
        <dbReference type="Google" id="ProtNLM"/>
    </source>
</evidence>
<organism evidence="1 2">
    <name type="scientific">Ancrocorticia populi</name>
    <dbReference type="NCBI Taxonomy" id="2175228"/>
    <lineage>
        <taxon>Bacteria</taxon>
        <taxon>Bacillati</taxon>
        <taxon>Actinomycetota</taxon>
        <taxon>Actinomycetes</taxon>
        <taxon>Actinomycetales</taxon>
        <taxon>Actinomycetaceae</taxon>
        <taxon>Ancrocorticia</taxon>
    </lineage>
</organism>
<accession>A0A2V1K7C0</accession>
<dbReference type="OrthoDB" id="3837807at2"/>
<dbReference type="Proteomes" id="UP000245283">
    <property type="component" value="Unassembled WGS sequence"/>
</dbReference>
<evidence type="ECO:0000313" key="2">
    <source>
        <dbReference type="Proteomes" id="UP000245283"/>
    </source>
</evidence>
<sequence>MSATSSTNPPREFGLRNLISDDRLKEATGRSRKQWFKALDRAGAQEWDHQRIARWLGGKHDVDSWWAQGVTIDYEYARGKRVFGKAGDGTFEISVSKSVKTTPSEIWPMIDDDEARRSWLDCEFDVRGRTPGKTLRMTASDGSRILISLWQGAAGRDGLPRTRVTVTHSRLHSQEEIPETRAYWKATLGDLGELAAKP</sequence>
<dbReference type="EMBL" id="QETB01000004">
    <property type="protein sequence ID" value="PWF26192.1"/>
    <property type="molecule type" value="Genomic_DNA"/>
</dbReference>
<protein>
    <recommendedName>
        <fullName evidence="3">DUF4287 domain-containing protein</fullName>
    </recommendedName>
</protein>
<gene>
    <name evidence="1" type="ORF">DD236_08995</name>
</gene>
<keyword evidence="2" id="KW-1185">Reference proteome</keyword>